<evidence type="ECO:0000256" key="1">
    <source>
        <dbReference type="SAM" id="MobiDB-lite"/>
    </source>
</evidence>
<evidence type="ECO:0000313" key="2">
    <source>
        <dbReference type="EMBL" id="RRT72228.1"/>
    </source>
</evidence>
<proteinExistence type="predicted"/>
<name>A0A427A7V7_ENSVE</name>
<reference evidence="2 3" key="1">
    <citation type="journal article" date="2014" name="Agronomy (Basel)">
        <title>A Draft Genome Sequence for Ensete ventricosum, the Drought-Tolerant Tree Against Hunger.</title>
        <authorList>
            <person name="Harrison J."/>
            <person name="Moore K.A."/>
            <person name="Paszkiewicz K."/>
            <person name="Jones T."/>
            <person name="Grant M."/>
            <person name="Ambacheew D."/>
            <person name="Muzemil S."/>
            <person name="Studholme D.J."/>
        </authorList>
    </citation>
    <scope>NUCLEOTIDE SEQUENCE [LARGE SCALE GENOMIC DNA]</scope>
</reference>
<dbReference type="EMBL" id="AMZH03003468">
    <property type="protein sequence ID" value="RRT72228.1"/>
    <property type="molecule type" value="Genomic_DNA"/>
</dbReference>
<dbReference type="Proteomes" id="UP000287651">
    <property type="component" value="Unassembled WGS sequence"/>
</dbReference>
<gene>
    <name evidence="2" type="ORF">B296_00030827</name>
</gene>
<accession>A0A427A7V7</accession>
<protein>
    <submittedName>
        <fullName evidence="2">Uncharacterized protein</fullName>
    </submittedName>
</protein>
<feature type="region of interest" description="Disordered" evidence="1">
    <location>
        <begin position="1"/>
        <end position="22"/>
    </location>
</feature>
<organism evidence="2 3">
    <name type="scientific">Ensete ventricosum</name>
    <name type="common">Abyssinian banana</name>
    <name type="synonym">Musa ensete</name>
    <dbReference type="NCBI Taxonomy" id="4639"/>
    <lineage>
        <taxon>Eukaryota</taxon>
        <taxon>Viridiplantae</taxon>
        <taxon>Streptophyta</taxon>
        <taxon>Embryophyta</taxon>
        <taxon>Tracheophyta</taxon>
        <taxon>Spermatophyta</taxon>
        <taxon>Magnoliopsida</taxon>
        <taxon>Liliopsida</taxon>
        <taxon>Zingiberales</taxon>
        <taxon>Musaceae</taxon>
        <taxon>Ensete</taxon>
    </lineage>
</organism>
<dbReference type="AlphaFoldDB" id="A0A427A7V7"/>
<evidence type="ECO:0000313" key="3">
    <source>
        <dbReference type="Proteomes" id="UP000287651"/>
    </source>
</evidence>
<sequence length="112" mass="11568">MTAVANRGRRGQLKAREAAAEEGATTVEGVTGGVVVGDRRLETIMLGMGYVEEGVARSDEGGMVVRRWKLQQASAGAAARGLCIVVGGSNDNATICDNVAAEEGAAGWGYRQ</sequence>
<comment type="caution">
    <text evidence="2">The sequence shown here is derived from an EMBL/GenBank/DDBJ whole genome shotgun (WGS) entry which is preliminary data.</text>
</comment>